<keyword evidence="4" id="KW-0808">Transferase</keyword>
<protein>
    <recommendedName>
        <fullName evidence="3">tRNA dimethylallyltransferase</fullName>
        <ecNumber evidence="3">2.5.1.75</ecNumber>
    </recommendedName>
</protein>
<dbReference type="Gene3D" id="1.10.20.140">
    <property type="match status" value="1"/>
</dbReference>
<comment type="similarity">
    <text evidence="2">Belongs to the IPP transferase family.</text>
</comment>
<dbReference type="PANTHER" id="PTHR11088">
    <property type="entry name" value="TRNA DIMETHYLALLYLTRANSFERASE"/>
    <property type="match status" value="1"/>
</dbReference>
<dbReference type="GO" id="GO:0005524">
    <property type="term" value="F:ATP binding"/>
    <property type="evidence" value="ECO:0007669"/>
    <property type="project" value="UniProtKB-KW"/>
</dbReference>
<comment type="catalytic activity">
    <reaction evidence="9">
        <text>adenosine(37) in tRNA + dimethylallyl diphosphate = N(6)-dimethylallyladenosine(37) in tRNA + diphosphate</text>
        <dbReference type="Rhea" id="RHEA:26482"/>
        <dbReference type="Rhea" id="RHEA-COMP:10162"/>
        <dbReference type="Rhea" id="RHEA-COMP:10375"/>
        <dbReference type="ChEBI" id="CHEBI:33019"/>
        <dbReference type="ChEBI" id="CHEBI:57623"/>
        <dbReference type="ChEBI" id="CHEBI:74411"/>
        <dbReference type="ChEBI" id="CHEBI:74415"/>
        <dbReference type="EC" id="2.5.1.75"/>
    </reaction>
</comment>
<name>A0A381X259_9ZZZZ</name>
<dbReference type="GO" id="GO:0052381">
    <property type="term" value="F:tRNA dimethylallyltransferase activity"/>
    <property type="evidence" value="ECO:0007669"/>
    <property type="project" value="UniProtKB-EC"/>
</dbReference>
<keyword evidence="7" id="KW-0067">ATP-binding</keyword>
<gene>
    <name evidence="10" type="ORF">METZ01_LOCUS111157</name>
</gene>
<keyword evidence="5" id="KW-0819">tRNA processing</keyword>
<reference evidence="10" key="1">
    <citation type="submission" date="2018-05" db="EMBL/GenBank/DDBJ databases">
        <authorList>
            <person name="Lanie J.A."/>
            <person name="Ng W.-L."/>
            <person name="Kazmierczak K.M."/>
            <person name="Andrzejewski T.M."/>
            <person name="Davidsen T.M."/>
            <person name="Wayne K.J."/>
            <person name="Tettelin H."/>
            <person name="Glass J.I."/>
            <person name="Rusch D."/>
            <person name="Podicherti R."/>
            <person name="Tsui H.-C.T."/>
            <person name="Winkler M.E."/>
        </authorList>
    </citation>
    <scope>NUCLEOTIDE SEQUENCE</scope>
</reference>
<organism evidence="10">
    <name type="scientific">marine metagenome</name>
    <dbReference type="NCBI Taxonomy" id="408172"/>
    <lineage>
        <taxon>unclassified sequences</taxon>
        <taxon>metagenomes</taxon>
        <taxon>ecological metagenomes</taxon>
    </lineage>
</organism>
<dbReference type="AlphaFoldDB" id="A0A381X259"/>
<proteinExistence type="inferred from homology"/>
<dbReference type="HAMAP" id="MF_00185">
    <property type="entry name" value="IPP_trans"/>
    <property type="match status" value="1"/>
</dbReference>
<evidence type="ECO:0000256" key="4">
    <source>
        <dbReference type="ARBA" id="ARBA00022679"/>
    </source>
</evidence>
<dbReference type="EMBL" id="UINC01013506">
    <property type="protein sequence ID" value="SVA58303.1"/>
    <property type="molecule type" value="Genomic_DNA"/>
</dbReference>
<comment type="cofactor">
    <cofactor evidence="1">
        <name>Mg(2+)</name>
        <dbReference type="ChEBI" id="CHEBI:18420"/>
    </cofactor>
</comment>
<keyword evidence="8" id="KW-0460">Magnesium</keyword>
<evidence type="ECO:0000256" key="2">
    <source>
        <dbReference type="ARBA" id="ARBA00005842"/>
    </source>
</evidence>
<dbReference type="InterPro" id="IPR039657">
    <property type="entry name" value="Dimethylallyltransferase"/>
</dbReference>
<dbReference type="SUPFAM" id="SSF52540">
    <property type="entry name" value="P-loop containing nucleoside triphosphate hydrolases"/>
    <property type="match status" value="1"/>
</dbReference>
<evidence type="ECO:0000256" key="7">
    <source>
        <dbReference type="ARBA" id="ARBA00022840"/>
    </source>
</evidence>
<evidence type="ECO:0000256" key="3">
    <source>
        <dbReference type="ARBA" id="ARBA00012665"/>
    </source>
</evidence>
<evidence type="ECO:0000313" key="10">
    <source>
        <dbReference type="EMBL" id="SVA58303.1"/>
    </source>
</evidence>
<dbReference type="GO" id="GO:0006400">
    <property type="term" value="P:tRNA modification"/>
    <property type="evidence" value="ECO:0007669"/>
    <property type="project" value="TreeGrafter"/>
</dbReference>
<accession>A0A381X259</accession>
<keyword evidence="6" id="KW-0547">Nucleotide-binding</keyword>
<evidence type="ECO:0000256" key="5">
    <source>
        <dbReference type="ARBA" id="ARBA00022694"/>
    </source>
</evidence>
<evidence type="ECO:0000256" key="6">
    <source>
        <dbReference type="ARBA" id="ARBA00022741"/>
    </source>
</evidence>
<dbReference type="PANTHER" id="PTHR11088:SF60">
    <property type="entry name" value="TRNA DIMETHYLALLYLTRANSFERASE"/>
    <property type="match status" value="1"/>
</dbReference>
<dbReference type="InterPro" id="IPR027417">
    <property type="entry name" value="P-loop_NTPase"/>
</dbReference>
<dbReference type="EC" id="2.5.1.75" evidence="3"/>
<dbReference type="Gene3D" id="3.40.50.300">
    <property type="entry name" value="P-loop containing nucleotide triphosphate hydrolases"/>
    <property type="match status" value="1"/>
</dbReference>
<evidence type="ECO:0000256" key="9">
    <source>
        <dbReference type="ARBA" id="ARBA00049563"/>
    </source>
</evidence>
<evidence type="ECO:0000256" key="1">
    <source>
        <dbReference type="ARBA" id="ARBA00001946"/>
    </source>
</evidence>
<dbReference type="NCBIfam" id="TIGR00174">
    <property type="entry name" value="miaA"/>
    <property type="match status" value="1"/>
</dbReference>
<dbReference type="InterPro" id="IPR018022">
    <property type="entry name" value="IPT"/>
</dbReference>
<evidence type="ECO:0000256" key="8">
    <source>
        <dbReference type="ARBA" id="ARBA00022842"/>
    </source>
</evidence>
<dbReference type="Pfam" id="PF01715">
    <property type="entry name" value="IPPT"/>
    <property type="match status" value="1"/>
</dbReference>
<sequence>MNQTLYFIVGPTAIGKSSLALRLAEKINGVIINADSMQVYSNLKILTARPSSADLKRISHQLYGYVDGSIRYNVAKWCNDILKVIQKNQINNTPLIIVGGTGMYIDKLLNGLIDIPSIPELIKEKSENLVKKVGLGNFLKIVNDIDPVSLNNISANDTNRLKRIWEVYSFTGIPFSEWKKKQNNFFLNKPDYHIYLFTPSREKIYERVNMRFKKMLNQGAIEEVRQLILLKLDKSLPIMRAHGVPEITDYLSNVSTLDDCISRGQQITRNYVKRQLTWWRSCSLRIHQSFDEFPEKIDEKLLKI</sequence>